<comment type="caution">
    <text evidence="7">The sequence shown here is derived from an EMBL/GenBank/DDBJ whole genome shotgun (WGS) entry which is preliminary data.</text>
</comment>
<feature type="domain" description="STAS" evidence="6">
    <location>
        <begin position="438"/>
        <end position="550"/>
    </location>
</feature>
<dbReference type="Pfam" id="PF00916">
    <property type="entry name" value="Sulfate_transp"/>
    <property type="match status" value="1"/>
</dbReference>
<sequence length="580" mass="60830">MQWSKFAPGIAQLQGYQRSWLRGDVIAGITVAAYLVPQVMAYATVAGLPPVVGLWTVIGPLALYAVLGSSRQLSVGPESTTALMTAIALAPLAAGNSEHYAALAAILAVIVGGLCLIGRLARLGFLADLLSKPVLVGYMAGIALMMISSQLGKVTGISVHGESFFDELRSFATHLGSVHWPTVALALPVLVSLLLFARFAPRVPGPLIGMLVATAVVAIFSLQDSGIRVVGAIPAGLPVPGLAGVSIDDLTQLALPAFGIAIVAFCDNVLTARSFAARAGQDIDANIELAALGSANVAAGLMHGFPVSSSGSRTAIGDALGSRTQLYSLVALVTVLVAILTARGVLAVFPLAALGALVIYAAIRLIEIGELRRIAKFRKSELALALLTTVAVLALGVLYGVLVAITLSILDLLRRVARPHDAILGFVPGVAGMHDLDDYADATPVPGLLVYRYDAPLCFANAENFRERAVASLDPSTRWFVLNAEANVEVDLTAVDALTQLHKDLTSNNIVFGMARVKQDLRDSLAAAGFVDIVGEDRIFMTLPKAVEAYRDWRELHSRLPGHDEAVEAVGDDPDAGDHK</sequence>
<dbReference type="CDD" id="cd07042">
    <property type="entry name" value="STAS_SulP_like_sulfate_transporter"/>
    <property type="match status" value="1"/>
</dbReference>
<keyword evidence="4 5" id="KW-0472">Membrane</keyword>
<evidence type="ECO:0000256" key="1">
    <source>
        <dbReference type="ARBA" id="ARBA00004141"/>
    </source>
</evidence>
<feature type="transmembrane region" description="Helical" evidence="5">
    <location>
        <begin position="100"/>
        <end position="121"/>
    </location>
</feature>
<reference evidence="7 8" key="2">
    <citation type="submission" date="2020-06" db="EMBL/GenBank/DDBJ databases">
        <title>Antribacter stalactiti gen. nov., sp. nov., a new member of the family Nacardiaceae isolated from a cave.</title>
        <authorList>
            <person name="Kim I.S."/>
        </authorList>
    </citation>
    <scope>NUCLEOTIDE SEQUENCE [LARGE SCALE GENOMIC DNA]</scope>
    <source>
        <strain evidence="7 8">YC2-7</strain>
    </source>
</reference>
<dbReference type="AlphaFoldDB" id="A0A848KLR2"/>
<dbReference type="InterPro" id="IPR011547">
    <property type="entry name" value="SLC26A/SulP_dom"/>
</dbReference>
<evidence type="ECO:0000313" key="7">
    <source>
        <dbReference type="EMBL" id="NMN98786.1"/>
    </source>
</evidence>
<evidence type="ECO:0000259" key="6">
    <source>
        <dbReference type="PROSITE" id="PS50801"/>
    </source>
</evidence>
<dbReference type="Gene3D" id="3.30.750.24">
    <property type="entry name" value="STAS domain"/>
    <property type="match status" value="1"/>
</dbReference>
<keyword evidence="8" id="KW-1185">Reference proteome</keyword>
<dbReference type="InterPro" id="IPR036513">
    <property type="entry name" value="STAS_dom_sf"/>
</dbReference>
<proteinExistence type="predicted"/>
<feature type="transmembrane region" description="Helical" evidence="5">
    <location>
        <begin position="203"/>
        <end position="222"/>
    </location>
</feature>
<dbReference type="PROSITE" id="PS50801">
    <property type="entry name" value="STAS"/>
    <property type="match status" value="1"/>
</dbReference>
<dbReference type="InterPro" id="IPR001902">
    <property type="entry name" value="SLC26A/SulP_fam"/>
</dbReference>
<feature type="transmembrane region" description="Helical" evidence="5">
    <location>
        <begin position="384"/>
        <end position="410"/>
    </location>
</feature>
<feature type="transmembrane region" description="Helical" evidence="5">
    <location>
        <begin position="47"/>
        <end position="67"/>
    </location>
</feature>
<feature type="transmembrane region" description="Helical" evidence="5">
    <location>
        <begin position="21"/>
        <end position="41"/>
    </location>
</feature>
<keyword evidence="2 5" id="KW-0812">Transmembrane</keyword>
<protein>
    <submittedName>
        <fullName evidence="7">Sulfate permease</fullName>
    </submittedName>
</protein>
<evidence type="ECO:0000256" key="2">
    <source>
        <dbReference type="ARBA" id="ARBA00022692"/>
    </source>
</evidence>
<comment type="subcellular location">
    <subcellularLocation>
        <location evidence="1">Membrane</location>
        <topology evidence="1">Multi-pass membrane protein</topology>
    </subcellularLocation>
</comment>
<feature type="transmembrane region" description="Helical" evidence="5">
    <location>
        <begin position="74"/>
        <end position="94"/>
    </location>
</feature>
<feature type="transmembrane region" description="Helical" evidence="5">
    <location>
        <begin position="171"/>
        <end position="196"/>
    </location>
</feature>
<accession>A0A848KLR2</accession>
<feature type="transmembrane region" description="Helical" evidence="5">
    <location>
        <begin position="330"/>
        <end position="363"/>
    </location>
</feature>
<dbReference type="Pfam" id="PF01740">
    <property type="entry name" value="STAS"/>
    <property type="match status" value="1"/>
</dbReference>
<name>A0A848KLR2_9NOCA</name>
<dbReference type="EMBL" id="VCQU01000012">
    <property type="protein sequence ID" value="NMN98786.1"/>
    <property type="molecule type" value="Genomic_DNA"/>
</dbReference>
<organism evidence="7 8">
    <name type="scientific">Antrihabitans stalactiti</name>
    <dbReference type="NCBI Taxonomy" id="2584121"/>
    <lineage>
        <taxon>Bacteria</taxon>
        <taxon>Bacillati</taxon>
        <taxon>Actinomycetota</taxon>
        <taxon>Actinomycetes</taxon>
        <taxon>Mycobacteriales</taxon>
        <taxon>Nocardiaceae</taxon>
        <taxon>Antrihabitans</taxon>
    </lineage>
</organism>
<dbReference type="GO" id="GO:0055085">
    <property type="term" value="P:transmembrane transport"/>
    <property type="evidence" value="ECO:0007669"/>
    <property type="project" value="InterPro"/>
</dbReference>
<dbReference type="SUPFAM" id="SSF52091">
    <property type="entry name" value="SpoIIaa-like"/>
    <property type="match status" value="1"/>
</dbReference>
<keyword evidence="3 5" id="KW-1133">Transmembrane helix</keyword>
<evidence type="ECO:0000313" key="8">
    <source>
        <dbReference type="Proteomes" id="UP000535543"/>
    </source>
</evidence>
<dbReference type="Proteomes" id="UP000535543">
    <property type="component" value="Unassembled WGS sequence"/>
</dbReference>
<feature type="transmembrane region" description="Helical" evidence="5">
    <location>
        <begin position="133"/>
        <end position="151"/>
    </location>
</feature>
<dbReference type="PANTHER" id="PTHR11814">
    <property type="entry name" value="SULFATE TRANSPORTER"/>
    <property type="match status" value="1"/>
</dbReference>
<dbReference type="RefSeq" id="WP_169593428.1">
    <property type="nucleotide sequence ID" value="NZ_VCQU01000012.1"/>
</dbReference>
<dbReference type="InterPro" id="IPR002645">
    <property type="entry name" value="STAS_dom"/>
</dbReference>
<dbReference type="GO" id="GO:0016020">
    <property type="term" value="C:membrane"/>
    <property type="evidence" value="ECO:0007669"/>
    <property type="project" value="UniProtKB-SubCell"/>
</dbReference>
<reference evidence="7 8" key="1">
    <citation type="submission" date="2019-05" db="EMBL/GenBank/DDBJ databases">
        <authorList>
            <person name="Lee S.D."/>
        </authorList>
    </citation>
    <scope>NUCLEOTIDE SEQUENCE [LARGE SCALE GENOMIC DNA]</scope>
    <source>
        <strain evidence="7 8">YC2-7</strain>
    </source>
</reference>
<evidence type="ECO:0000256" key="4">
    <source>
        <dbReference type="ARBA" id="ARBA00023136"/>
    </source>
</evidence>
<evidence type="ECO:0000256" key="5">
    <source>
        <dbReference type="SAM" id="Phobius"/>
    </source>
</evidence>
<gene>
    <name evidence="7" type="primary">sulP</name>
    <name evidence="7" type="ORF">FGL95_27505</name>
</gene>
<dbReference type="NCBIfam" id="TIGR00815">
    <property type="entry name" value="sulP"/>
    <property type="match status" value="1"/>
</dbReference>
<evidence type="ECO:0000256" key="3">
    <source>
        <dbReference type="ARBA" id="ARBA00022989"/>
    </source>
</evidence>